<dbReference type="Gene3D" id="3.40.50.1000">
    <property type="entry name" value="HAD superfamily/HAD-like"/>
    <property type="match status" value="1"/>
</dbReference>
<organism evidence="1 2">
    <name type="scientific">Azospirillum melinis</name>
    <dbReference type="NCBI Taxonomy" id="328839"/>
    <lineage>
        <taxon>Bacteria</taxon>
        <taxon>Pseudomonadati</taxon>
        <taxon>Pseudomonadota</taxon>
        <taxon>Alphaproteobacteria</taxon>
        <taxon>Rhodospirillales</taxon>
        <taxon>Azospirillaceae</taxon>
        <taxon>Azospirillum</taxon>
    </lineage>
</organism>
<reference evidence="1 2" key="1">
    <citation type="submission" date="2019-10" db="EMBL/GenBank/DDBJ databases">
        <title>Genome sequence of Azospirillum melinis.</title>
        <authorList>
            <person name="Ambrosini A."/>
            <person name="Sant'Anna F.H."/>
            <person name="Cassan F.D."/>
            <person name="Souza E.M."/>
            <person name="Passaglia L.M.P."/>
        </authorList>
    </citation>
    <scope>NUCLEOTIDE SEQUENCE [LARGE SCALE GENOMIC DNA]</scope>
    <source>
        <strain evidence="1 2">TMCY0552</strain>
    </source>
</reference>
<protein>
    <submittedName>
        <fullName evidence="1">Uncharacterized protein</fullName>
    </submittedName>
</protein>
<gene>
    <name evidence="1" type="ORF">GBZ48_04115</name>
</gene>
<keyword evidence="2" id="KW-1185">Reference proteome</keyword>
<evidence type="ECO:0000313" key="2">
    <source>
        <dbReference type="Proteomes" id="UP000605086"/>
    </source>
</evidence>
<name>A0ABX2K7L1_9PROT</name>
<dbReference type="SUPFAM" id="SSF56784">
    <property type="entry name" value="HAD-like"/>
    <property type="match status" value="1"/>
</dbReference>
<dbReference type="InterPro" id="IPR036412">
    <property type="entry name" value="HAD-like_sf"/>
</dbReference>
<dbReference type="InterPro" id="IPR023214">
    <property type="entry name" value="HAD_sf"/>
</dbReference>
<dbReference type="Proteomes" id="UP000605086">
    <property type="component" value="Unassembled WGS sequence"/>
</dbReference>
<evidence type="ECO:0000313" key="1">
    <source>
        <dbReference type="EMBL" id="NUA98466.1"/>
    </source>
</evidence>
<dbReference type="EMBL" id="WHOS01000003">
    <property type="protein sequence ID" value="NUA98466.1"/>
    <property type="molecule type" value="Genomic_DNA"/>
</dbReference>
<proteinExistence type="predicted"/>
<sequence>MAPPLFLDLDGVLADFDRGVVAATGKRPEQLAMKEMWRALSRHADFFGTLEFMHDAQELWSFCAPHRPTILTGLPLGSWAPEQKTRWVARMLGADVPVITCMARDKARYATPGAILVDDREKARKPWETAGGRFILHRNAADSIAELAKLGF</sequence>
<comment type="caution">
    <text evidence="1">The sequence shown here is derived from an EMBL/GenBank/DDBJ whole genome shotgun (WGS) entry which is preliminary data.</text>
</comment>
<accession>A0ABX2K7L1</accession>
<dbReference type="Gene3D" id="1.10.40.40">
    <property type="entry name" value="Deoxyribonucleotidase, domain 2"/>
    <property type="match status" value="1"/>
</dbReference>